<dbReference type="Gene3D" id="3.20.20.140">
    <property type="entry name" value="Metal-dependent hydrolases"/>
    <property type="match status" value="1"/>
</dbReference>
<sequence length="261" mass="28693">MIDMHNHVLYGVDDGAECLEDSLAMLAEAARVGYTGVVLTPHYMVYQDYTATVRENQVRLAHLERALDEAGIPITLYLGSELFYDYELVGRIGTGAFKTLGDSPYYLVETGRQGGTALGIQNFMGKLRASGRKTILAHPERYDFVQEDPNVLLEFMAAGTLIQSNYLSLIGYYGGATQRTLEVMLRHDMVQLLGSDAHQAEGYTLYPEAADAGMTLVGKEKWQDLVCINPEKVILGTGTVTTSPSFYKAPATKSVVGRFTL</sequence>
<name>A0A1H3DJA6_EUBBA</name>
<dbReference type="GO" id="GO:0030145">
    <property type="term" value="F:manganese ion binding"/>
    <property type="evidence" value="ECO:0007669"/>
    <property type="project" value="InterPro"/>
</dbReference>
<dbReference type="RefSeq" id="WP_090244042.1">
    <property type="nucleotide sequence ID" value="NZ_FNOU01000005.1"/>
</dbReference>
<protein>
    <recommendedName>
        <fullName evidence="2">protein-tyrosine-phosphatase</fullName>
        <ecNumber evidence="2">3.1.3.48</ecNumber>
    </recommendedName>
</protein>
<evidence type="ECO:0000313" key="7">
    <source>
        <dbReference type="Proteomes" id="UP000199652"/>
    </source>
</evidence>
<dbReference type="Proteomes" id="UP000199652">
    <property type="component" value="Unassembled WGS sequence"/>
</dbReference>
<dbReference type="InterPro" id="IPR016195">
    <property type="entry name" value="Pol/histidinol_Pase-like"/>
</dbReference>
<dbReference type="Pfam" id="PF19567">
    <property type="entry name" value="CpsB_CapC"/>
    <property type="match status" value="1"/>
</dbReference>
<dbReference type="PIRSF" id="PIRSF016557">
    <property type="entry name" value="Caps_synth_CpsB"/>
    <property type="match status" value="1"/>
</dbReference>
<organism evidence="6 7">
    <name type="scientific">Eubacterium barkeri</name>
    <name type="common">Clostridium barkeri</name>
    <dbReference type="NCBI Taxonomy" id="1528"/>
    <lineage>
        <taxon>Bacteria</taxon>
        <taxon>Bacillati</taxon>
        <taxon>Bacillota</taxon>
        <taxon>Clostridia</taxon>
        <taxon>Eubacteriales</taxon>
        <taxon>Eubacteriaceae</taxon>
        <taxon>Eubacterium</taxon>
    </lineage>
</organism>
<reference evidence="7" key="1">
    <citation type="submission" date="2016-10" db="EMBL/GenBank/DDBJ databases">
        <authorList>
            <person name="Varghese N."/>
            <person name="Submissions S."/>
        </authorList>
    </citation>
    <scope>NUCLEOTIDE SEQUENCE [LARGE SCALE GENOMIC DNA]</scope>
    <source>
        <strain evidence="7">VPI 5359</strain>
    </source>
</reference>
<keyword evidence="7" id="KW-1185">Reference proteome</keyword>
<accession>A0A1H3DJA6</accession>
<dbReference type="PANTHER" id="PTHR39181:SF1">
    <property type="entry name" value="TYROSINE-PROTEIN PHOSPHATASE YWQE"/>
    <property type="match status" value="1"/>
</dbReference>
<gene>
    <name evidence="6" type="ORF">SAMN04488579_1053</name>
</gene>
<evidence type="ECO:0000256" key="5">
    <source>
        <dbReference type="ARBA" id="ARBA00051722"/>
    </source>
</evidence>
<dbReference type="AlphaFoldDB" id="A0A1H3DJA6"/>
<comment type="similarity">
    <text evidence="1">Belongs to the metallo-dependent hydrolases superfamily. CpsB/CapC family.</text>
</comment>
<comment type="catalytic activity">
    <reaction evidence="5">
        <text>O-phospho-L-tyrosyl-[protein] + H2O = L-tyrosyl-[protein] + phosphate</text>
        <dbReference type="Rhea" id="RHEA:10684"/>
        <dbReference type="Rhea" id="RHEA-COMP:10136"/>
        <dbReference type="Rhea" id="RHEA-COMP:20101"/>
        <dbReference type="ChEBI" id="CHEBI:15377"/>
        <dbReference type="ChEBI" id="CHEBI:43474"/>
        <dbReference type="ChEBI" id="CHEBI:46858"/>
        <dbReference type="ChEBI" id="CHEBI:61978"/>
        <dbReference type="EC" id="3.1.3.48"/>
    </reaction>
</comment>
<dbReference type="OrthoDB" id="9788539at2"/>
<dbReference type="EMBL" id="FNOU01000005">
    <property type="protein sequence ID" value="SDX65734.1"/>
    <property type="molecule type" value="Genomic_DNA"/>
</dbReference>
<keyword evidence="3" id="KW-0378">Hydrolase</keyword>
<dbReference type="GO" id="GO:0004725">
    <property type="term" value="F:protein tyrosine phosphatase activity"/>
    <property type="evidence" value="ECO:0007669"/>
    <property type="project" value="UniProtKB-EC"/>
</dbReference>
<evidence type="ECO:0000256" key="2">
    <source>
        <dbReference type="ARBA" id="ARBA00013064"/>
    </source>
</evidence>
<dbReference type="STRING" id="1528.SAMN04488579_1053"/>
<evidence type="ECO:0000256" key="4">
    <source>
        <dbReference type="ARBA" id="ARBA00022912"/>
    </source>
</evidence>
<proteinExistence type="inferred from homology"/>
<evidence type="ECO:0000256" key="3">
    <source>
        <dbReference type="ARBA" id="ARBA00022801"/>
    </source>
</evidence>
<dbReference type="SUPFAM" id="SSF89550">
    <property type="entry name" value="PHP domain-like"/>
    <property type="match status" value="1"/>
</dbReference>
<dbReference type="EC" id="3.1.3.48" evidence="2"/>
<dbReference type="PANTHER" id="PTHR39181">
    <property type="entry name" value="TYROSINE-PROTEIN PHOSPHATASE YWQE"/>
    <property type="match status" value="1"/>
</dbReference>
<dbReference type="InterPro" id="IPR016667">
    <property type="entry name" value="Caps_polysacc_synth_CpsB/CapC"/>
</dbReference>
<evidence type="ECO:0000256" key="1">
    <source>
        <dbReference type="ARBA" id="ARBA00005750"/>
    </source>
</evidence>
<evidence type="ECO:0000313" key="6">
    <source>
        <dbReference type="EMBL" id="SDX65734.1"/>
    </source>
</evidence>
<keyword evidence="4" id="KW-0904">Protein phosphatase</keyword>